<proteinExistence type="predicted"/>
<sequence>MVTSTRQLWIPGKPSLPAGRHSDRSRDGDPTPASSTSTAIRRRTAFPTGSAPAPDGTGQGDDLFPPSTSAMINGQ</sequence>
<organism evidence="2 3">
    <name type="scientific">Dichomitus squalens</name>
    <dbReference type="NCBI Taxonomy" id="114155"/>
    <lineage>
        <taxon>Eukaryota</taxon>
        <taxon>Fungi</taxon>
        <taxon>Dikarya</taxon>
        <taxon>Basidiomycota</taxon>
        <taxon>Agaricomycotina</taxon>
        <taxon>Agaricomycetes</taxon>
        <taxon>Polyporales</taxon>
        <taxon>Polyporaceae</taxon>
        <taxon>Dichomitus</taxon>
    </lineage>
</organism>
<evidence type="ECO:0000313" key="2">
    <source>
        <dbReference type="EMBL" id="TBU55788.1"/>
    </source>
</evidence>
<evidence type="ECO:0000313" key="3">
    <source>
        <dbReference type="Proteomes" id="UP000292082"/>
    </source>
</evidence>
<accession>A0A4V2K7D8</accession>
<feature type="compositionally biased region" description="Polar residues" evidence="1">
    <location>
        <begin position="66"/>
        <end position="75"/>
    </location>
</feature>
<evidence type="ECO:0000256" key="1">
    <source>
        <dbReference type="SAM" id="MobiDB-lite"/>
    </source>
</evidence>
<reference evidence="2 3" key="1">
    <citation type="submission" date="2019-01" db="EMBL/GenBank/DDBJ databases">
        <title>Draft genome sequences of three monokaryotic isolates of the white-rot basidiomycete fungus Dichomitus squalens.</title>
        <authorList>
            <consortium name="DOE Joint Genome Institute"/>
            <person name="Lopez S.C."/>
            <person name="Andreopoulos B."/>
            <person name="Pangilinan J."/>
            <person name="Lipzen A."/>
            <person name="Riley R."/>
            <person name="Ahrendt S."/>
            <person name="Ng V."/>
            <person name="Barry K."/>
            <person name="Daum C."/>
            <person name="Grigoriev I.V."/>
            <person name="Hilden K.S."/>
            <person name="Makela M.R."/>
            <person name="de Vries R.P."/>
        </authorList>
    </citation>
    <scope>NUCLEOTIDE SEQUENCE [LARGE SCALE GENOMIC DNA]</scope>
    <source>
        <strain evidence="2 3">CBS 464.89</strain>
    </source>
</reference>
<dbReference type="AlphaFoldDB" id="A0A4V2K7D8"/>
<dbReference type="EMBL" id="ML145163">
    <property type="protein sequence ID" value="TBU55788.1"/>
    <property type="molecule type" value="Genomic_DNA"/>
</dbReference>
<name>A0A4V2K7D8_9APHY</name>
<keyword evidence="3" id="KW-1185">Reference proteome</keyword>
<feature type="compositionally biased region" description="Basic and acidic residues" evidence="1">
    <location>
        <begin position="20"/>
        <end position="29"/>
    </location>
</feature>
<gene>
    <name evidence="2" type="ORF">BD310DRAFT_933037</name>
</gene>
<protein>
    <submittedName>
        <fullName evidence="2">Uncharacterized protein</fullName>
    </submittedName>
</protein>
<dbReference type="Proteomes" id="UP000292082">
    <property type="component" value="Unassembled WGS sequence"/>
</dbReference>
<feature type="region of interest" description="Disordered" evidence="1">
    <location>
        <begin position="1"/>
        <end position="75"/>
    </location>
</feature>